<evidence type="ECO:0000313" key="2">
    <source>
        <dbReference type="Proteomes" id="UP001632037"/>
    </source>
</evidence>
<gene>
    <name evidence="1" type="ORF">V7S43_011238</name>
</gene>
<dbReference type="AlphaFoldDB" id="A0ABD3FAB1"/>
<comment type="caution">
    <text evidence="1">The sequence shown here is derived from an EMBL/GenBank/DDBJ whole genome shotgun (WGS) entry which is preliminary data.</text>
</comment>
<name>A0ABD3FAB1_9STRA</name>
<evidence type="ECO:0000313" key="1">
    <source>
        <dbReference type="EMBL" id="KAL3663825.1"/>
    </source>
</evidence>
<keyword evidence="2" id="KW-1185">Reference proteome</keyword>
<protein>
    <submittedName>
        <fullName evidence="1">Uncharacterized protein</fullName>
    </submittedName>
</protein>
<reference evidence="1 2" key="1">
    <citation type="submission" date="2024-09" db="EMBL/GenBank/DDBJ databases">
        <title>Genome sequencing and assembly of Phytophthora oleae, isolate VK10A, causative agent of rot of olive drupes.</title>
        <authorList>
            <person name="Conti Taguali S."/>
            <person name="Riolo M."/>
            <person name="La Spada F."/>
            <person name="Cacciola S.O."/>
            <person name="Dionisio G."/>
        </authorList>
    </citation>
    <scope>NUCLEOTIDE SEQUENCE [LARGE SCALE GENOMIC DNA]</scope>
    <source>
        <strain evidence="1 2">VK10A</strain>
    </source>
</reference>
<accession>A0ABD3FAB1</accession>
<organism evidence="1 2">
    <name type="scientific">Phytophthora oleae</name>
    <dbReference type="NCBI Taxonomy" id="2107226"/>
    <lineage>
        <taxon>Eukaryota</taxon>
        <taxon>Sar</taxon>
        <taxon>Stramenopiles</taxon>
        <taxon>Oomycota</taxon>
        <taxon>Peronosporomycetes</taxon>
        <taxon>Peronosporales</taxon>
        <taxon>Peronosporaceae</taxon>
        <taxon>Phytophthora</taxon>
    </lineage>
</organism>
<dbReference type="EMBL" id="JBIMZQ010000026">
    <property type="protein sequence ID" value="KAL3663825.1"/>
    <property type="molecule type" value="Genomic_DNA"/>
</dbReference>
<dbReference type="Proteomes" id="UP001632037">
    <property type="component" value="Unassembled WGS sequence"/>
</dbReference>
<sequence>MSFSTWLNSRLPRNGDDLTHKNAVEVIELKLRSMGGLNGDECVYLFLGIDNYQRINDVSPNQSKSPLHELMRVIGEFLSEKSSVILLPMFAGTELLVVGANNSIATSSYYQTQRLPMTLLTMEGVFQLVESRDEYSGLSTHTEFLRYMFFLGGVPLWIADYLTEIKYKWLQPAKAVPLKVISDCYETTKADYVMEYLRLLEPPGLVRLAAYAVSGTTVKENSLFEGDVKWSSRAFKILLCASSLSVFTRTDVMFVLLTRYWPGLVQKFTGAQPAPKLTLRMLFTTCMITWTQFCSINDRGSYGRSLVSASMR</sequence>
<proteinExistence type="predicted"/>